<dbReference type="AlphaFoldDB" id="A0A2S0KPN3"/>
<feature type="compositionally biased region" description="Polar residues" evidence="1">
    <location>
        <begin position="86"/>
        <end position="97"/>
    </location>
</feature>
<protein>
    <submittedName>
        <fullName evidence="3">Uncharacterized protein</fullName>
    </submittedName>
</protein>
<organism evidence="3 4">
    <name type="scientific">Fastidiosipila sanguinis</name>
    <dbReference type="NCBI Taxonomy" id="236753"/>
    <lineage>
        <taxon>Bacteria</taxon>
        <taxon>Bacillati</taxon>
        <taxon>Bacillota</taxon>
        <taxon>Clostridia</taxon>
        <taxon>Eubacteriales</taxon>
        <taxon>Oscillospiraceae</taxon>
        <taxon>Fastidiosipila</taxon>
    </lineage>
</organism>
<evidence type="ECO:0000313" key="3">
    <source>
        <dbReference type="EMBL" id="AVM42992.1"/>
    </source>
</evidence>
<sequence>MYCPICGEEVNLSQSQCPSCGTNLDWSDHQENNFQNEEINSDNNIQTSNESNSYYKDINKNDPFAPNAGFNSVDYDVPETNADQQFERSSGSVNSQPLAGGNYQSDDLQYDYYDSEEENKQRKRFIWLLLGAGIVILLLTLLFVLISRKNKGREVGPNLSNSVSELSISSSTSEKSTTSSTTEQSESSQSLVQSSNKNEIVYVTPTPAPTPTPTTTVATTTTTKAPTTTTTKATSKETTTASTVENTTTSSTDSSIENSSKETDPKQTTTDNTQESTPTSTTFASDHETYLRLNSGDLPVEPNRFGDPDKPGDTAPTGEILPDNNSESKKLSSFINESLQNINSPVYNGAQVQDRTVQLPNFSHISQVPSELWIETYLNQFLKTVKGSTNPFDTKEFKLKEIEEFLQKNVNPEIKLDPNSPYNVPPYEYRKDDDGTFSIPDTAIEPNEEITENPESKTTFVPIETVKLKNGNYEVRMIELNYDLRTHEDVNYRVITDLRHQKVIGLAIDSTKSVAQTADDITNDGDTVFFMNIEEMKANLGYVKYTLTPGSNGNLTLVSKISYAANASNSDVLDRISEIEDHIYSNLDSSSVKTAEKDIPLMNNPKTADADKASQIGTIRKDSQYLVFNIGSDSQFIALTSAGDGDLIGYIDLMVE</sequence>
<feature type="compositionally biased region" description="Polar residues" evidence="1">
    <location>
        <begin position="266"/>
        <end position="284"/>
    </location>
</feature>
<evidence type="ECO:0000256" key="2">
    <source>
        <dbReference type="SAM" id="Phobius"/>
    </source>
</evidence>
<dbReference type="OrthoDB" id="9802197at2"/>
<accession>A0A2S0KPN3</accession>
<keyword evidence="2" id="KW-1133">Transmembrane helix</keyword>
<feature type="transmembrane region" description="Helical" evidence="2">
    <location>
        <begin position="125"/>
        <end position="146"/>
    </location>
</feature>
<feature type="compositionally biased region" description="Low complexity" evidence="1">
    <location>
        <begin position="158"/>
        <end position="198"/>
    </location>
</feature>
<feature type="region of interest" description="Disordered" evidence="1">
    <location>
        <begin position="152"/>
        <end position="327"/>
    </location>
</feature>
<keyword evidence="2" id="KW-0472">Membrane</keyword>
<dbReference type="RefSeq" id="WP_106012939.1">
    <property type="nucleotide sequence ID" value="NZ_CP027226.1"/>
</dbReference>
<reference evidence="4" key="1">
    <citation type="submission" date="2018-02" db="EMBL/GenBank/DDBJ databases">
        <authorList>
            <person name="Holder M.E."/>
            <person name="Ajami N.J."/>
            <person name="Petrosino J.F."/>
        </authorList>
    </citation>
    <scope>NUCLEOTIDE SEQUENCE [LARGE SCALE GENOMIC DNA]</scope>
    <source>
        <strain evidence="4">CCUG 47711</strain>
    </source>
</reference>
<evidence type="ECO:0000313" key="4">
    <source>
        <dbReference type="Proteomes" id="UP000237947"/>
    </source>
</evidence>
<feature type="compositionally biased region" description="Low complexity" evidence="1">
    <location>
        <begin position="213"/>
        <end position="258"/>
    </location>
</feature>
<gene>
    <name evidence="3" type="ORF">C5Q98_07115</name>
</gene>
<proteinExistence type="predicted"/>
<keyword evidence="2" id="KW-0812">Transmembrane</keyword>
<keyword evidence="4" id="KW-1185">Reference proteome</keyword>
<dbReference type="EMBL" id="CP027226">
    <property type="protein sequence ID" value="AVM42992.1"/>
    <property type="molecule type" value="Genomic_DNA"/>
</dbReference>
<evidence type="ECO:0000256" key="1">
    <source>
        <dbReference type="SAM" id="MobiDB-lite"/>
    </source>
</evidence>
<dbReference type="Proteomes" id="UP000237947">
    <property type="component" value="Chromosome"/>
</dbReference>
<dbReference type="KEGG" id="fsa:C5Q98_07115"/>
<feature type="region of interest" description="Disordered" evidence="1">
    <location>
        <begin position="86"/>
        <end position="105"/>
    </location>
</feature>
<name>A0A2S0KPN3_9FIRM</name>